<keyword evidence="4" id="KW-0067">ATP-binding</keyword>
<reference evidence="6 7" key="1">
    <citation type="submission" date="2017-10" db="EMBL/GenBank/DDBJ databases">
        <title>Resolving the taxonomy of Roseburia spp., Eubacterium rectale and Agathobacter spp. through phylogenomic analysis.</title>
        <authorList>
            <person name="Sheridan P.O."/>
            <person name="Walker A.W."/>
            <person name="Duncan S.H."/>
            <person name="Scott K.P."/>
            <person name="Toole P.W.O."/>
            <person name="Luis P."/>
            <person name="Flint H.J."/>
        </authorList>
    </citation>
    <scope>NUCLEOTIDE SEQUENCE [LARGE SCALE GENOMIC DNA]</scope>
    <source>
        <strain evidence="6 7">JK623</strain>
    </source>
</reference>
<protein>
    <submittedName>
        <fullName evidence="6">ABC transporter</fullName>
    </submittedName>
</protein>
<organism evidence="6 7">
    <name type="scientific">Agathobacter ruminis</name>
    <dbReference type="NCBI Taxonomy" id="1712665"/>
    <lineage>
        <taxon>Bacteria</taxon>
        <taxon>Bacillati</taxon>
        <taxon>Bacillota</taxon>
        <taxon>Clostridia</taxon>
        <taxon>Lachnospirales</taxon>
        <taxon>Lachnospiraceae</taxon>
        <taxon>Agathobacter</taxon>
    </lineage>
</organism>
<dbReference type="Pfam" id="PF00005">
    <property type="entry name" value="ABC_tran"/>
    <property type="match status" value="1"/>
</dbReference>
<reference evidence="6 7" key="2">
    <citation type="submission" date="2017-10" db="EMBL/GenBank/DDBJ databases">
        <authorList>
            <person name="Banno H."/>
            <person name="Chua N.-H."/>
        </authorList>
    </citation>
    <scope>NUCLEOTIDE SEQUENCE [LARGE SCALE GENOMIC DNA]</scope>
    <source>
        <strain evidence="6 7">JK623</strain>
    </source>
</reference>
<dbReference type="GO" id="GO:0005524">
    <property type="term" value="F:ATP binding"/>
    <property type="evidence" value="ECO:0007669"/>
    <property type="project" value="UniProtKB-KW"/>
</dbReference>
<comment type="similarity">
    <text evidence="1">Belongs to the ABC transporter superfamily.</text>
</comment>
<dbReference type="SUPFAM" id="SSF52540">
    <property type="entry name" value="P-loop containing nucleoside triphosphate hydrolases"/>
    <property type="match status" value="1"/>
</dbReference>
<dbReference type="Gene3D" id="3.40.50.300">
    <property type="entry name" value="P-loop containing nucleotide triphosphate hydrolases"/>
    <property type="match status" value="1"/>
</dbReference>
<feature type="domain" description="ABC transporter" evidence="5">
    <location>
        <begin position="2"/>
        <end position="228"/>
    </location>
</feature>
<evidence type="ECO:0000313" key="6">
    <source>
        <dbReference type="EMBL" id="PHU37039.1"/>
    </source>
</evidence>
<evidence type="ECO:0000256" key="1">
    <source>
        <dbReference type="ARBA" id="ARBA00005417"/>
    </source>
</evidence>
<dbReference type="PANTHER" id="PTHR42711">
    <property type="entry name" value="ABC TRANSPORTER ATP-BINDING PROTEIN"/>
    <property type="match status" value="1"/>
</dbReference>
<dbReference type="InterPro" id="IPR027417">
    <property type="entry name" value="P-loop_NTPase"/>
</dbReference>
<comment type="caution">
    <text evidence="6">The sequence shown here is derived from an EMBL/GenBank/DDBJ whole genome shotgun (WGS) entry which is preliminary data.</text>
</comment>
<dbReference type="Proteomes" id="UP000224563">
    <property type="component" value="Unassembled WGS sequence"/>
</dbReference>
<evidence type="ECO:0000259" key="5">
    <source>
        <dbReference type="PROSITE" id="PS50893"/>
    </source>
</evidence>
<keyword evidence="3" id="KW-0547">Nucleotide-binding</keyword>
<keyword evidence="7" id="KW-1185">Reference proteome</keyword>
<dbReference type="AlphaFoldDB" id="A0A2G3E1D0"/>
<sequence length="301" mass="34543">MIEVNHVIKSFDGIRALDGVDMHVNQGDVYGLVGPNGAGKSTIIRHLTGIYRQDAGEIFINGEEIFENAQMKGKIAYIPDEIFYFMQANTMEMMRYYRGLYASFDLKTFYRMQEFFPNIDVKRNIRNLSKGMQKQVAFWLSICVHPEIMILDEPVDGLDPVMRRQIWNILLSEVEERNMTVVISSHNLRELEDVCDHVGIMNKGKVMIERSLSDLQDNIFKIQVACFGGIPHLSENFKILHMSNTGRVHTLIVRGDRDVAVQEILADKGEKTIVDILPLTLEEIFIYEMGGADYEVKEILF</sequence>
<dbReference type="SMART" id="SM00382">
    <property type="entry name" value="AAA"/>
    <property type="match status" value="1"/>
</dbReference>
<evidence type="ECO:0000256" key="2">
    <source>
        <dbReference type="ARBA" id="ARBA00022448"/>
    </source>
</evidence>
<gene>
    <name evidence="6" type="ORF">CSX02_10115</name>
</gene>
<evidence type="ECO:0000256" key="4">
    <source>
        <dbReference type="ARBA" id="ARBA00022840"/>
    </source>
</evidence>
<dbReference type="PANTHER" id="PTHR42711:SF5">
    <property type="entry name" value="ABC TRANSPORTER ATP-BINDING PROTEIN NATA"/>
    <property type="match status" value="1"/>
</dbReference>
<proteinExistence type="inferred from homology"/>
<dbReference type="EMBL" id="PDYG01000087">
    <property type="protein sequence ID" value="PHU37039.1"/>
    <property type="molecule type" value="Genomic_DNA"/>
</dbReference>
<evidence type="ECO:0000313" key="7">
    <source>
        <dbReference type="Proteomes" id="UP000224563"/>
    </source>
</evidence>
<dbReference type="GO" id="GO:0016887">
    <property type="term" value="F:ATP hydrolysis activity"/>
    <property type="evidence" value="ECO:0007669"/>
    <property type="project" value="InterPro"/>
</dbReference>
<dbReference type="PROSITE" id="PS50893">
    <property type="entry name" value="ABC_TRANSPORTER_2"/>
    <property type="match status" value="1"/>
</dbReference>
<name>A0A2G3E1D0_9FIRM</name>
<evidence type="ECO:0000256" key="3">
    <source>
        <dbReference type="ARBA" id="ARBA00022741"/>
    </source>
</evidence>
<keyword evidence="2" id="KW-0813">Transport</keyword>
<dbReference type="RefSeq" id="WP_099386597.1">
    <property type="nucleotide sequence ID" value="NZ_JANSWH010000099.1"/>
</dbReference>
<dbReference type="InterPro" id="IPR003593">
    <property type="entry name" value="AAA+_ATPase"/>
</dbReference>
<dbReference type="InterPro" id="IPR050763">
    <property type="entry name" value="ABC_transporter_ATP-binding"/>
</dbReference>
<dbReference type="CDD" id="cd03230">
    <property type="entry name" value="ABC_DR_subfamily_A"/>
    <property type="match status" value="1"/>
</dbReference>
<dbReference type="InterPro" id="IPR003439">
    <property type="entry name" value="ABC_transporter-like_ATP-bd"/>
</dbReference>
<accession>A0A2G3E1D0</accession>